<dbReference type="Gramene" id="TraesNOR3B03G01689650.1">
    <property type="protein sequence ID" value="TraesNOR3B03G01689650.1"/>
    <property type="gene ID" value="TraesNOR3B03G01689650"/>
</dbReference>
<dbReference type="PaxDb" id="4565-Traes_3B_C6E6D7622.2"/>
<evidence type="ECO:0000313" key="3">
    <source>
        <dbReference type="Proteomes" id="UP000019116"/>
    </source>
</evidence>
<reference evidence="2" key="2">
    <citation type="submission" date="2018-10" db="UniProtKB">
        <authorList>
            <consortium name="EnsemblPlants"/>
        </authorList>
    </citation>
    <scope>IDENTIFICATION</scope>
</reference>
<protein>
    <submittedName>
        <fullName evidence="2">Uncharacterized protein</fullName>
    </submittedName>
</protein>
<dbReference type="Gramene" id="TraesLDM3B03G01667020.1">
    <property type="protein sequence ID" value="TraesLDM3B03G01667020.1"/>
    <property type="gene ID" value="TraesLDM3B03G01667020"/>
</dbReference>
<evidence type="ECO:0000256" key="1">
    <source>
        <dbReference type="SAM" id="MobiDB-lite"/>
    </source>
</evidence>
<organism evidence="2">
    <name type="scientific">Triticum aestivum</name>
    <name type="common">Wheat</name>
    <dbReference type="NCBI Taxonomy" id="4565"/>
    <lineage>
        <taxon>Eukaryota</taxon>
        <taxon>Viridiplantae</taxon>
        <taxon>Streptophyta</taxon>
        <taxon>Embryophyta</taxon>
        <taxon>Tracheophyta</taxon>
        <taxon>Spermatophyta</taxon>
        <taxon>Magnoliopsida</taxon>
        <taxon>Liliopsida</taxon>
        <taxon>Poales</taxon>
        <taxon>Poaceae</taxon>
        <taxon>BOP clade</taxon>
        <taxon>Pooideae</taxon>
        <taxon>Triticodae</taxon>
        <taxon>Triticeae</taxon>
        <taxon>Triticinae</taxon>
        <taxon>Triticum</taxon>
    </lineage>
</organism>
<proteinExistence type="predicted"/>
<dbReference type="RefSeq" id="XP_044349625.1">
    <property type="nucleotide sequence ID" value="XM_044493690.1"/>
</dbReference>
<evidence type="ECO:0000313" key="2">
    <source>
        <dbReference type="EnsemblPlants" id="TraesCS3B02G289100.2"/>
    </source>
</evidence>
<dbReference type="Gramene" id="TraesCS3B02G289100.2">
    <property type="protein sequence ID" value="TraesCS3B02G289100.2"/>
    <property type="gene ID" value="TraesCS3B02G289100"/>
</dbReference>
<feature type="region of interest" description="Disordered" evidence="1">
    <location>
        <begin position="59"/>
        <end position="80"/>
    </location>
</feature>
<dbReference type="PANTHER" id="PTHR34395:SF21">
    <property type="entry name" value="MYB_SANT-LIKE DOMAIN-CONTAINING PROTEIN"/>
    <property type="match status" value="1"/>
</dbReference>
<dbReference type="Gramene" id="TraesLAC3B03G01609870.1">
    <property type="protein sequence ID" value="TraesLAC3B03G01609870.1"/>
    <property type="gene ID" value="TraesLAC3B03G01609870"/>
</dbReference>
<keyword evidence="3" id="KW-1185">Reference proteome</keyword>
<sequence>MLRRRNSQVRRSYNDIPFWCYWRSYWPLRSAWFIRRRSTDSFGAQAEVELHQNSLLEPLTQTKTGEVRNDQSHSLETSSGLGGKLPDPMMKLKIPKDFAGDAVLSGSEWHHFLHAKDLQTVVNETEKWLSGKLSLALLQNGPVFAIEGKDVSDMLFQNGAVCVVRNDQLSEVVITRRLYSNSITATLRERQAGTSEVSDIKITKTEFGGNGWTRRKYSIEGDDGYHVFQWRPRESDSKLQTKPKQKAKVKHIQDEVAVPPSPRVEPQIPDFSLSNCISIATAIPELSPVEKANSCDIFRDDVNRQIFVCADQETRLAWLRKQMAPILD</sequence>
<dbReference type="Proteomes" id="UP000019116">
    <property type="component" value="Chromosome 3B"/>
</dbReference>
<reference evidence="2" key="1">
    <citation type="submission" date="2018-08" db="EMBL/GenBank/DDBJ databases">
        <authorList>
            <person name="Rossello M."/>
        </authorList>
    </citation>
    <scope>NUCLEOTIDE SEQUENCE [LARGE SCALE GENOMIC DNA]</scope>
    <source>
        <strain evidence="2">cv. Chinese Spring</strain>
    </source>
</reference>
<name>A0A3B6FSN0_WHEAT</name>
<dbReference type="PANTHER" id="PTHR34395">
    <property type="entry name" value="OS11G0427500 PROTEIN"/>
    <property type="match status" value="1"/>
</dbReference>
<gene>
    <name evidence="2" type="primary">LOC123070461</name>
</gene>
<dbReference type="AlphaFoldDB" id="A0A3B6FSN0"/>
<dbReference type="Gramene" id="TraesCS3B03G0744500.2">
    <property type="protein sequence ID" value="TraesCS3B03G0744500.2.CDS"/>
    <property type="gene ID" value="TraesCS3B03G0744500"/>
</dbReference>
<dbReference type="Gramene" id="TraesJAG3B03G01675960.1">
    <property type="protein sequence ID" value="TraesJAG3B03G01675960.1"/>
    <property type="gene ID" value="TraesJAG3B03G01675960"/>
</dbReference>
<dbReference type="Gramene" id="TraesJUL3B03G01680210.1">
    <property type="protein sequence ID" value="TraesJUL3B03G01680210.1"/>
    <property type="gene ID" value="TraesJUL3B03G01680210"/>
</dbReference>
<dbReference type="GeneID" id="123070461"/>
<dbReference type="EnsemblPlants" id="TraesCS3B02G289100.2">
    <property type="protein sequence ID" value="TraesCS3B02G289100.2"/>
    <property type="gene ID" value="TraesCS3B02G289100"/>
</dbReference>
<accession>A0A3B6FSN0</accession>